<dbReference type="RefSeq" id="WP_087103028.1">
    <property type="nucleotide sequence ID" value="NZ_FWFG01000040.1"/>
</dbReference>
<feature type="transmembrane region" description="Helical" evidence="1">
    <location>
        <begin position="214"/>
        <end position="232"/>
    </location>
</feature>
<reference evidence="2 3" key="1">
    <citation type="submission" date="2017-02" db="EMBL/GenBank/DDBJ databases">
        <authorList>
            <person name="Peterson S.W."/>
        </authorList>
    </citation>
    <scope>NUCLEOTIDE SEQUENCE [LARGE SCALE GENOMIC DNA]</scope>
    <source>
        <strain evidence="2 3">CIP104813</strain>
    </source>
</reference>
<evidence type="ECO:0000256" key="1">
    <source>
        <dbReference type="SAM" id="Phobius"/>
    </source>
</evidence>
<feature type="transmembrane region" description="Helical" evidence="1">
    <location>
        <begin position="76"/>
        <end position="99"/>
    </location>
</feature>
<dbReference type="OrthoDB" id="7062264at2"/>
<keyword evidence="1" id="KW-0812">Transmembrane</keyword>
<accession>A0A1X6WWH1</accession>
<gene>
    <name evidence="2" type="ORF">FM110_04385</name>
</gene>
<keyword evidence="3" id="KW-1185">Reference proteome</keyword>
<feature type="transmembrane region" description="Helical" evidence="1">
    <location>
        <begin position="45"/>
        <end position="70"/>
    </location>
</feature>
<protein>
    <submittedName>
        <fullName evidence="2">Membrane protein, putative</fullName>
    </submittedName>
</protein>
<organism evidence="2 3">
    <name type="scientific">Brachybacterium nesterenkovii</name>
    <dbReference type="NCBI Taxonomy" id="47847"/>
    <lineage>
        <taxon>Bacteria</taxon>
        <taxon>Bacillati</taxon>
        <taxon>Actinomycetota</taxon>
        <taxon>Actinomycetes</taxon>
        <taxon>Micrococcales</taxon>
        <taxon>Dermabacteraceae</taxon>
        <taxon>Brachybacterium</taxon>
    </lineage>
</organism>
<dbReference type="InterPro" id="IPR021315">
    <property type="entry name" value="Gap/Sap"/>
</dbReference>
<dbReference type="Pfam" id="PF11139">
    <property type="entry name" value="SfLAP"/>
    <property type="match status" value="1"/>
</dbReference>
<keyword evidence="1" id="KW-0472">Membrane</keyword>
<sequence length="241" mass="24871">MEEPLLRLGLPALALIDATSVGTLVIPLMLLVTGRGARSIAARTAGYLLVIGLFYWLLGLALLAGLLPLYERAQQALAGPIGAVVLAAAGAALVIWSWAADPETIRKRGGDPEASGRRWAQRARAASGSWRLLAGLAVLAGAIEAASMIPYLAAMTILAETGTGLGRGALVLLGYCALMIAPGLVLAGIRALLGEGADRLLDRLELWAVRHASSAFSWAVGAIGVIVLVRTVPRVIGMLGG</sequence>
<keyword evidence="1" id="KW-1133">Transmembrane helix</keyword>
<dbReference type="AlphaFoldDB" id="A0A1X6WWH1"/>
<dbReference type="EMBL" id="FWFG01000040">
    <property type="protein sequence ID" value="SLM89964.1"/>
    <property type="molecule type" value="Genomic_DNA"/>
</dbReference>
<feature type="transmembrane region" description="Helical" evidence="1">
    <location>
        <begin position="132"/>
        <end position="152"/>
    </location>
</feature>
<evidence type="ECO:0000313" key="3">
    <source>
        <dbReference type="Proteomes" id="UP000195981"/>
    </source>
</evidence>
<proteinExistence type="predicted"/>
<dbReference type="Proteomes" id="UP000195981">
    <property type="component" value="Unassembled WGS sequence"/>
</dbReference>
<evidence type="ECO:0000313" key="2">
    <source>
        <dbReference type="EMBL" id="SLM89964.1"/>
    </source>
</evidence>
<feature type="transmembrane region" description="Helical" evidence="1">
    <location>
        <begin position="172"/>
        <end position="193"/>
    </location>
</feature>
<feature type="transmembrane region" description="Helical" evidence="1">
    <location>
        <begin position="12"/>
        <end position="33"/>
    </location>
</feature>
<name>A0A1X6WWH1_9MICO</name>